<evidence type="ECO:0000256" key="5">
    <source>
        <dbReference type="ARBA" id="ARBA00022917"/>
    </source>
</evidence>
<dbReference type="HAMAP" id="MF_00140_B">
    <property type="entry name" value="Trp_tRNA_synth_B"/>
    <property type="match status" value="1"/>
</dbReference>
<dbReference type="PRINTS" id="PR01039">
    <property type="entry name" value="TRNASYNTHTRP"/>
</dbReference>
<evidence type="ECO:0000256" key="2">
    <source>
        <dbReference type="ARBA" id="ARBA00022598"/>
    </source>
</evidence>
<dbReference type="GO" id="GO:0006436">
    <property type="term" value="P:tryptophanyl-tRNA aminoacylation"/>
    <property type="evidence" value="ECO:0007669"/>
    <property type="project" value="UniProtKB-UniRule"/>
</dbReference>
<dbReference type="Gene3D" id="3.40.50.620">
    <property type="entry name" value="HUPs"/>
    <property type="match status" value="1"/>
</dbReference>
<dbReference type="InterPro" id="IPR002305">
    <property type="entry name" value="aa-tRNA-synth_Ic"/>
</dbReference>
<dbReference type="PROSITE" id="PS00178">
    <property type="entry name" value="AA_TRNA_LIGASE_I"/>
    <property type="match status" value="1"/>
</dbReference>
<keyword evidence="5 8" id="KW-0648">Protein biosynthesis</keyword>
<dbReference type="GO" id="GO:0004830">
    <property type="term" value="F:tryptophan-tRNA ligase activity"/>
    <property type="evidence" value="ECO:0007669"/>
    <property type="project" value="UniProtKB-UniRule"/>
</dbReference>
<dbReference type="CDD" id="cd00806">
    <property type="entry name" value="TrpRS_core"/>
    <property type="match status" value="1"/>
</dbReference>
<evidence type="ECO:0000256" key="9">
    <source>
        <dbReference type="RuleBase" id="RU363036"/>
    </source>
</evidence>
<keyword evidence="6 8" id="KW-0030">Aminoacyl-tRNA synthetase</keyword>
<dbReference type="InterPro" id="IPR001412">
    <property type="entry name" value="aa-tRNA-synth_I_CS"/>
</dbReference>
<keyword evidence="3 8" id="KW-0547">Nucleotide-binding</keyword>
<feature type="short sequence motif" description="'HIGH' region" evidence="8">
    <location>
        <begin position="27"/>
        <end position="35"/>
    </location>
</feature>
<feature type="binding site" evidence="8">
    <location>
        <begin position="210"/>
        <end position="214"/>
    </location>
    <ligand>
        <name>ATP</name>
        <dbReference type="ChEBI" id="CHEBI:30616"/>
    </ligand>
</feature>
<dbReference type="FunFam" id="1.10.240.10:FF:000002">
    <property type="entry name" value="Tryptophan--tRNA ligase"/>
    <property type="match status" value="1"/>
</dbReference>
<keyword evidence="2 8" id="KW-0436">Ligase</keyword>
<feature type="binding site" evidence="8">
    <location>
        <begin position="162"/>
        <end position="164"/>
    </location>
    <ligand>
        <name>ATP</name>
        <dbReference type="ChEBI" id="CHEBI:30616"/>
    </ligand>
</feature>
<dbReference type="PANTHER" id="PTHR43766:SF1">
    <property type="entry name" value="TRYPTOPHAN--TRNA LIGASE, MITOCHONDRIAL"/>
    <property type="match status" value="1"/>
</dbReference>
<feature type="short sequence motif" description="'KMSKS' region" evidence="8">
    <location>
        <begin position="210"/>
        <end position="214"/>
    </location>
</feature>
<dbReference type="EMBL" id="PEBW01000006">
    <property type="protein sequence ID" value="PTQ51302.1"/>
    <property type="molecule type" value="Genomic_DNA"/>
</dbReference>
<evidence type="ECO:0000256" key="4">
    <source>
        <dbReference type="ARBA" id="ARBA00022840"/>
    </source>
</evidence>
<dbReference type="PANTHER" id="PTHR43766">
    <property type="entry name" value="TRYPTOPHAN--TRNA LIGASE, MITOCHONDRIAL"/>
    <property type="match status" value="1"/>
</dbReference>
<dbReference type="Pfam" id="PF00579">
    <property type="entry name" value="tRNA-synt_1b"/>
    <property type="match status" value="1"/>
</dbReference>
<feature type="binding site" evidence="8">
    <location>
        <position position="201"/>
    </location>
    <ligand>
        <name>ATP</name>
        <dbReference type="ChEBI" id="CHEBI:30616"/>
    </ligand>
</feature>
<dbReference type="GO" id="GO:0005524">
    <property type="term" value="F:ATP binding"/>
    <property type="evidence" value="ECO:0007669"/>
    <property type="project" value="UniProtKB-UniRule"/>
</dbReference>
<evidence type="ECO:0000256" key="1">
    <source>
        <dbReference type="ARBA" id="ARBA00005594"/>
    </source>
</evidence>
<dbReference type="GO" id="GO:0005829">
    <property type="term" value="C:cytosol"/>
    <property type="evidence" value="ECO:0007669"/>
    <property type="project" value="TreeGrafter"/>
</dbReference>
<dbReference type="InterPro" id="IPR014729">
    <property type="entry name" value="Rossmann-like_a/b/a_fold"/>
</dbReference>
<dbReference type="Proteomes" id="UP000244016">
    <property type="component" value="Unassembled WGS sequence"/>
</dbReference>
<dbReference type="AlphaFoldDB" id="A0A2T5G536"/>
<feature type="binding site" evidence="8">
    <location>
        <begin position="34"/>
        <end position="35"/>
    </location>
    <ligand>
        <name>ATP</name>
        <dbReference type="ChEBI" id="CHEBI:30616"/>
    </ligand>
</feature>
<dbReference type="InterPro" id="IPR024109">
    <property type="entry name" value="Trp-tRNA-ligase_bac-type"/>
</dbReference>
<sequence length="347" mass="38408">MAKEVDPRHAVRRAGKAQMIVFSGVQPTGTLTLGNYFGAIRHFVALQDVAREAYYSIVDLHAVTVPHDPAALAAQTRNVARYYVASGLDPRKSVLFVQSHVSAHTELAWLLTCVVRFGELMRMTQFKEKSEGKDTVSAGLFTYPALMAADILLYQTTHVPVGEDQKQHLELTRDLAERFNRDFGPTFVVPEALIPPVGARIMSLDDPTKKMSKSNPNDASRINLSDPPEVIRRKIRRATTDSGQEIRYDPEQKPGISNLLVLMSLSTGIPIPELETRYAGASYKAFKEDVAEAIVSVVEPLRDRALELLDSEVDRLLAEGAERAEAKARVTLALARERMGFLPRSVG</sequence>
<evidence type="ECO:0000313" key="10">
    <source>
        <dbReference type="EMBL" id="PTQ51302.1"/>
    </source>
</evidence>
<comment type="catalytic activity">
    <reaction evidence="7 8">
        <text>tRNA(Trp) + L-tryptophan + ATP = L-tryptophyl-tRNA(Trp) + AMP + diphosphate + H(+)</text>
        <dbReference type="Rhea" id="RHEA:24080"/>
        <dbReference type="Rhea" id="RHEA-COMP:9671"/>
        <dbReference type="Rhea" id="RHEA-COMP:9705"/>
        <dbReference type="ChEBI" id="CHEBI:15378"/>
        <dbReference type="ChEBI" id="CHEBI:30616"/>
        <dbReference type="ChEBI" id="CHEBI:33019"/>
        <dbReference type="ChEBI" id="CHEBI:57912"/>
        <dbReference type="ChEBI" id="CHEBI:78442"/>
        <dbReference type="ChEBI" id="CHEBI:78535"/>
        <dbReference type="ChEBI" id="CHEBI:456215"/>
        <dbReference type="EC" id="6.1.1.2"/>
    </reaction>
</comment>
<comment type="caution">
    <text evidence="10">The sequence shown here is derived from an EMBL/GenBank/DDBJ whole genome shotgun (WGS) entry which is preliminary data.</text>
</comment>
<dbReference type="NCBIfam" id="TIGR00233">
    <property type="entry name" value="trpS"/>
    <property type="match status" value="1"/>
</dbReference>
<comment type="similarity">
    <text evidence="1 8 9">Belongs to the class-I aminoacyl-tRNA synthetase family.</text>
</comment>
<name>A0A2T5G536_9BACL</name>
<proteinExistence type="inferred from homology"/>
<accession>A0A2T5G536</accession>
<evidence type="ECO:0000256" key="8">
    <source>
        <dbReference type="HAMAP-Rule" id="MF_00140"/>
    </source>
</evidence>
<evidence type="ECO:0000256" key="6">
    <source>
        <dbReference type="ARBA" id="ARBA00023146"/>
    </source>
</evidence>
<comment type="subunit">
    <text evidence="8">Homodimer.</text>
</comment>
<evidence type="ECO:0000313" key="11">
    <source>
        <dbReference type="Proteomes" id="UP000244016"/>
    </source>
</evidence>
<organism evidence="10 11">
    <name type="scientific">Brockia lithotrophica</name>
    <dbReference type="NCBI Taxonomy" id="933949"/>
    <lineage>
        <taxon>Bacteria</taxon>
        <taxon>Bacillati</taxon>
        <taxon>Bacillota</taxon>
        <taxon>Bacilli</taxon>
        <taxon>Bacillales</taxon>
        <taxon>Bacillales Family X. Incertae Sedis</taxon>
        <taxon>Brockia</taxon>
    </lineage>
</organism>
<feature type="binding site" evidence="8">
    <location>
        <position position="150"/>
    </location>
    <ligand>
        <name>L-tryptophan</name>
        <dbReference type="ChEBI" id="CHEBI:57912"/>
    </ligand>
</feature>
<keyword evidence="8" id="KW-0963">Cytoplasm</keyword>
<dbReference type="SUPFAM" id="SSF52374">
    <property type="entry name" value="Nucleotidylyl transferase"/>
    <property type="match status" value="1"/>
</dbReference>
<evidence type="ECO:0000256" key="3">
    <source>
        <dbReference type="ARBA" id="ARBA00022741"/>
    </source>
</evidence>
<dbReference type="InterPro" id="IPR050203">
    <property type="entry name" value="Trp-tRNA_synthetase"/>
</dbReference>
<keyword evidence="4 8" id="KW-0067">ATP-binding</keyword>
<evidence type="ECO:0000256" key="7">
    <source>
        <dbReference type="ARBA" id="ARBA00049929"/>
    </source>
</evidence>
<comment type="subcellular location">
    <subcellularLocation>
        <location evidence="8">Cytoplasm</location>
    </subcellularLocation>
</comment>
<dbReference type="Gene3D" id="1.10.240.10">
    <property type="entry name" value="Tyrosyl-Transfer RNA Synthetase"/>
    <property type="match status" value="1"/>
</dbReference>
<protein>
    <recommendedName>
        <fullName evidence="8">Tryptophan--tRNA ligase</fullName>
        <ecNumber evidence="8">6.1.1.2</ecNumber>
    </recommendedName>
    <alternativeName>
        <fullName evidence="8">Tryptophanyl-tRNA synthetase</fullName>
        <shortName evidence="8">TrpRS</shortName>
    </alternativeName>
</protein>
<reference evidence="10 11" key="1">
    <citation type="submission" date="2017-08" db="EMBL/GenBank/DDBJ databases">
        <title>Burning lignite coal seam in the remote Altai Mountains harbors a hydrogen-driven thermophilic microbial community.</title>
        <authorList>
            <person name="Kadnikov V.V."/>
            <person name="Mardanov A.V."/>
            <person name="Ivasenko D."/>
            <person name="Beletsky A.V."/>
            <person name="Karnachuk O.V."/>
            <person name="Ravin N.V."/>
        </authorList>
    </citation>
    <scope>NUCLEOTIDE SEQUENCE [LARGE SCALE GENOMIC DNA]</scope>
    <source>
        <strain evidence="10">AL31</strain>
    </source>
</reference>
<comment type="function">
    <text evidence="8">Catalyzes the attachment of tryptophan to tRNA(Trp).</text>
</comment>
<gene>
    <name evidence="8" type="primary">trpS</name>
    <name evidence="10" type="ORF">BLITH_0128</name>
</gene>
<dbReference type="EC" id="6.1.1.2" evidence="8"/>
<feature type="binding site" evidence="8">
    <location>
        <begin position="26"/>
        <end position="28"/>
    </location>
    <ligand>
        <name>ATP</name>
        <dbReference type="ChEBI" id="CHEBI:30616"/>
    </ligand>
</feature>
<dbReference type="InterPro" id="IPR002306">
    <property type="entry name" value="Trp-tRNA-ligase"/>
</dbReference>